<keyword evidence="4" id="KW-1185">Reference proteome</keyword>
<comment type="caution">
    <text evidence="3">The sequence shown here is derived from an EMBL/GenBank/DDBJ whole genome shotgun (WGS) entry which is preliminary data.</text>
</comment>
<keyword evidence="2" id="KW-1133">Transmembrane helix</keyword>
<evidence type="ECO:0000256" key="2">
    <source>
        <dbReference type="SAM" id="Phobius"/>
    </source>
</evidence>
<gene>
    <name evidence="3" type="ORF">BJ982_003742</name>
</gene>
<protein>
    <submittedName>
        <fullName evidence="3">Energy-converting hydrogenase Eha subunit F</fullName>
    </submittedName>
</protein>
<proteinExistence type="predicted"/>
<dbReference type="EMBL" id="JACHND010000001">
    <property type="protein sequence ID" value="MBB4702198.1"/>
    <property type="molecule type" value="Genomic_DNA"/>
</dbReference>
<keyword evidence="2" id="KW-0472">Membrane</keyword>
<evidence type="ECO:0000313" key="3">
    <source>
        <dbReference type="EMBL" id="MBB4702198.1"/>
    </source>
</evidence>
<dbReference type="RefSeq" id="WP_184881780.1">
    <property type="nucleotide sequence ID" value="NZ_BOOV01000026.1"/>
</dbReference>
<evidence type="ECO:0000256" key="1">
    <source>
        <dbReference type="SAM" id="MobiDB-lite"/>
    </source>
</evidence>
<accession>A0A7W7DB88</accession>
<feature type="region of interest" description="Disordered" evidence="1">
    <location>
        <begin position="55"/>
        <end position="81"/>
    </location>
</feature>
<dbReference type="AlphaFoldDB" id="A0A7W7DB88"/>
<dbReference type="Proteomes" id="UP000542210">
    <property type="component" value="Unassembled WGS sequence"/>
</dbReference>
<name>A0A7W7DB88_9ACTN</name>
<reference evidence="3 4" key="1">
    <citation type="submission" date="2020-08" db="EMBL/GenBank/DDBJ databases">
        <title>Sequencing the genomes of 1000 actinobacteria strains.</title>
        <authorList>
            <person name="Klenk H.-P."/>
        </authorList>
    </citation>
    <scope>NUCLEOTIDE SEQUENCE [LARGE SCALE GENOMIC DNA]</scope>
    <source>
        <strain evidence="3 4">DSM 45784</strain>
    </source>
</reference>
<keyword evidence="2" id="KW-0812">Transmembrane</keyword>
<evidence type="ECO:0000313" key="4">
    <source>
        <dbReference type="Proteomes" id="UP000542210"/>
    </source>
</evidence>
<organism evidence="3 4">
    <name type="scientific">Sphaerisporangium siamense</name>
    <dbReference type="NCBI Taxonomy" id="795645"/>
    <lineage>
        <taxon>Bacteria</taxon>
        <taxon>Bacillati</taxon>
        <taxon>Actinomycetota</taxon>
        <taxon>Actinomycetes</taxon>
        <taxon>Streptosporangiales</taxon>
        <taxon>Streptosporangiaceae</taxon>
        <taxon>Sphaerisporangium</taxon>
    </lineage>
</organism>
<sequence length="81" mass="8709">MAENSGLDLLGMVAALTDPANAHMPTLICLAAGAVLIVGCAVALVLHRDQQVRRRPPLEDLADPPHNPSIDGTFDYIRRPR</sequence>
<feature type="transmembrane region" description="Helical" evidence="2">
    <location>
        <begin position="22"/>
        <end position="46"/>
    </location>
</feature>